<dbReference type="AlphaFoldDB" id="A0A318SX65"/>
<accession>A0A318SX65</accession>
<dbReference type="Proteomes" id="UP000247540">
    <property type="component" value="Unassembled WGS sequence"/>
</dbReference>
<dbReference type="RefSeq" id="WP_110464421.1">
    <property type="nucleotide sequence ID" value="NZ_JAMOFZ010000001.1"/>
</dbReference>
<dbReference type="EMBL" id="QJTC01000002">
    <property type="protein sequence ID" value="PYE79457.1"/>
    <property type="molecule type" value="Genomic_DNA"/>
</dbReference>
<organism evidence="1 2">
    <name type="scientific">Xylophilus ampelinus</name>
    <dbReference type="NCBI Taxonomy" id="54067"/>
    <lineage>
        <taxon>Bacteria</taxon>
        <taxon>Pseudomonadati</taxon>
        <taxon>Pseudomonadota</taxon>
        <taxon>Betaproteobacteria</taxon>
        <taxon>Burkholderiales</taxon>
        <taxon>Xylophilus</taxon>
    </lineage>
</organism>
<dbReference type="OrthoDB" id="6169380at2"/>
<dbReference type="Pfam" id="PF08809">
    <property type="entry name" value="DUF1799"/>
    <property type="match status" value="1"/>
</dbReference>
<keyword evidence="2" id="KW-1185">Reference proteome</keyword>
<comment type="caution">
    <text evidence="1">The sequence shown here is derived from an EMBL/GenBank/DDBJ whole genome shotgun (WGS) entry which is preliminary data.</text>
</comment>
<reference evidence="1 2" key="1">
    <citation type="submission" date="2018-06" db="EMBL/GenBank/DDBJ databases">
        <title>Genomic Encyclopedia of Type Strains, Phase III (KMG-III): the genomes of soil and plant-associated and newly described type strains.</title>
        <authorList>
            <person name="Whitman W."/>
        </authorList>
    </citation>
    <scope>NUCLEOTIDE SEQUENCE [LARGE SCALE GENOMIC DNA]</scope>
    <source>
        <strain evidence="1 2">CECT 7646</strain>
    </source>
</reference>
<sequence length="113" mass="12639">MPAEHSPVRAQLAKLQAFAPSGGPVLDDTSSDDVPVYIWPECLPAWGHWNNLQTQWRPEASGLDYAGVASYFDEQGMRHGKKRRSLFSCIRACERAAIDAWAERRAKKKPTGK</sequence>
<gene>
    <name evidence="1" type="ORF">DFQ15_102190</name>
</gene>
<protein>
    <submittedName>
        <fullName evidence="1">Uncharacterized protein DUF1799</fullName>
    </submittedName>
</protein>
<name>A0A318SX65_9BURK</name>
<evidence type="ECO:0000313" key="1">
    <source>
        <dbReference type="EMBL" id="PYE79457.1"/>
    </source>
</evidence>
<dbReference type="InterPro" id="IPR014915">
    <property type="entry name" value="Phage_TLS_TfmB"/>
</dbReference>
<proteinExistence type="predicted"/>
<evidence type="ECO:0000313" key="2">
    <source>
        <dbReference type="Proteomes" id="UP000247540"/>
    </source>
</evidence>